<dbReference type="SMART" id="SM00066">
    <property type="entry name" value="GAL4"/>
    <property type="match status" value="1"/>
</dbReference>
<feature type="compositionally biased region" description="Low complexity" evidence="8">
    <location>
        <begin position="145"/>
        <end position="157"/>
    </location>
</feature>
<dbReference type="Pfam" id="PF00172">
    <property type="entry name" value="Zn_clus"/>
    <property type="match status" value="1"/>
</dbReference>
<evidence type="ECO:0000256" key="6">
    <source>
        <dbReference type="ARBA" id="ARBA00023163"/>
    </source>
</evidence>
<comment type="caution">
    <text evidence="10">The sequence shown here is derived from an EMBL/GenBank/DDBJ whole genome shotgun (WGS) entry which is preliminary data.</text>
</comment>
<keyword evidence="6" id="KW-0804">Transcription</keyword>
<dbReference type="PANTHER" id="PTHR47782">
    <property type="entry name" value="ZN(II)2CYS6 TRANSCRIPTION FACTOR (EUROFUNG)-RELATED"/>
    <property type="match status" value="1"/>
</dbReference>
<dbReference type="CDD" id="cd00067">
    <property type="entry name" value="GAL4"/>
    <property type="match status" value="1"/>
</dbReference>
<dbReference type="InterPro" id="IPR007219">
    <property type="entry name" value="XnlR_reg_dom"/>
</dbReference>
<dbReference type="GO" id="GO:0000981">
    <property type="term" value="F:DNA-binding transcription factor activity, RNA polymerase II-specific"/>
    <property type="evidence" value="ECO:0007669"/>
    <property type="project" value="InterPro"/>
</dbReference>
<evidence type="ECO:0000259" key="9">
    <source>
        <dbReference type="PROSITE" id="PS50048"/>
    </source>
</evidence>
<dbReference type="GO" id="GO:0043565">
    <property type="term" value="F:sequence-specific DNA binding"/>
    <property type="evidence" value="ECO:0007669"/>
    <property type="project" value="TreeGrafter"/>
</dbReference>
<feature type="domain" description="Zn(2)-C6 fungal-type" evidence="9">
    <location>
        <begin position="30"/>
        <end position="60"/>
    </location>
</feature>
<sequence length="774" mass="86693">MNIGNLGVNTSSSSHNIDMDRAPGSNIRTACDSCRARKTKCSAEKPACAYCVKANRECTYSKPPQRGEPGYVASLEARIKELVGADSSQQPMEREIERSNEPIQHRYRSPDPLVSPYRRKRRRHTDRRGSQTDARSGSDLESNHHSASIAQSSSRSPARTRRSSPTGFQDFHPILSEPVRHSSPRLPRGQSNRSYLPSNSQLVDRLPAAKELGTVYRIHPLGYSPHQQSADPTTTRQHETVTEGSVSNTAALGPTSNLLPSLDERRILLDRILEHTNTAFPILHGPTLQRDLESVYHREQGTPPTDYATCLLFLVSAVSASSLPKDVIEYREIRDKSTAWWRLAQKHLPAMLVRSDYTRLQFRLLQLHYVLLNPDAGDVWELVGTAMRTAVDLGLHHELAQGGWREKDDPLAVDMGRRLFWSTYAIERNLAIALGRPTTVPDNWINAEYPSLMPDSAITSRGIEAGMPSSDKLAAVHQHFAVRRIQSEIHQCLYSSVGPYPTDPEWQRTMLDRVQAWRTMATTTTTFMSQLWLDLNYHMTIMNLCRPSPGNQNPDRYTTKRAIQSSSEIMKIYRAMFRQKMINFNWLAMYHLFMSGVTYLGSLWQAHKQGWTIVPTLIDALLDIQGCSATMEGLAATTPGTNGIRNALENVSEGVLRHLSSNSRAIGASRPISPVAHRPHITQGAAADLPIGATMDATTEQPILQMPLEPSFIIEPGLFAPHQEDVISGTYLNPLDGFLFHPLGDMSELEWNEAVEGILQQMHREDPTMLVAQR</sequence>
<dbReference type="InterPro" id="IPR001138">
    <property type="entry name" value="Zn2Cys6_DnaBD"/>
</dbReference>
<evidence type="ECO:0000256" key="1">
    <source>
        <dbReference type="ARBA" id="ARBA00004123"/>
    </source>
</evidence>
<name>A0A8K0NMY4_9TREE</name>
<dbReference type="GO" id="GO:0006351">
    <property type="term" value="P:DNA-templated transcription"/>
    <property type="evidence" value="ECO:0007669"/>
    <property type="project" value="InterPro"/>
</dbReference>
<evidence type="ECO:0000256" key="8">
    <source>
        <dbReference type="SAM" id="MobiDB-lite"/>
    </source>
</evidence>
<organism evidence="10 11">
    <name type="scientific">Filobasidium floriforme</name>
    <dbReference type="NCBI Taxonomy" id="5210"/>
    <lineage>
        <taxon>Eukaryota</taxon>
        <taxon>Fungi</taxon>
        <taxon>Dikarya</taxon>
        <taxon>Basidiomycota</taxon>
        <taxon>Agaricomycotina</taxon>
        <taxon>Tremellomycetes</taxon>
        <taxon>Filobasidiales</taxon>
        <taxon>Filobasidiaceae</taxon>
        <taxon>Filobasidium</taxon>
    </lineage>
</organism>
<keyword evidence="2" id="KW-0479">Metal-binding</keyword>
<dbReference type="GO" id="GO:0008270">
    <property type="term" value="F:zinc ion binding"/>
    <property type="evidence" value="ECO:0007669"/>
    <property type="project" value="InterPro"/>
</dbReference>
<dbReference type="InterPro" id="IPR036864">
    <property type="entry name" value="Zn2-C6_fun-type_DNA-bd_sf"/>
</dbReference>
<dbReference type="GO" id="GO:0005634">
    <property type="term" value="C:nucleus"/>
    <property type="evidence" value="ECO:0007669"/>
    <property type="project" value="UniProtKB-SubCell"/>
</dbReference>
<evidence type="ECO:0000313" key="11">
    <source>
        <dbReference type="Proteomes" id="UP000812966"/>
    </source>
</evidence>
<dbReference type="SUPFAM" id="SSF57701">
    <property type="entry name" value="Zn2/Cys6 DNA-binding domain"/>
    <property type="match status" value="1"/>
</dbReference>
<reference evidence="10" key="1">
    <citation type="submission" date="2020-04" db="EMBL/GenBank/DDBJ databases">
        <title>Analysis of mating type loci in Filobasidium floriforme.</title>
        <authorList>
            <person name="Nowrousian M."/>
        </authorList>
    </citation>
    <scope>NUCLEOTIDE SEQUENCE</scope>
    <source>
        <strain evidence="10">CBS 6242</strain>
    </source>
</reference>
<evidence type="ECO:0000256" key="2">
    <source>
        <dbReference type="ARBA" id="ARBA00022723"/>
    </source>
</evidence>
<keyword evidence="3" id="KW-0862">Zinc</keyword>
<comment type="subcellular location">
    <subcellularLocation>
        <location evidence="1">Nucleus</location>
    </subcellularLocation>
</comment>
<proteinExistence type="predicted"/>
<dbReference type="SMART" id="SM00906">
    <property type="entry name" value="Fungal_trans"/>
    <property type="match status" value="1"/>
</dbReference>
<dbReference type="EMBL" id="JABELV010000152">
    <property type="protein sequence ID" value="KAG7529376.1"/>
    <property type="molecule type" value="Genomic_DNA"/>
</dbReference>
<evidence type="ECO:0000256" key="4">
    <source>
        <dbReference type="ARBA" id="ARBA00023015"/>
    </source>
</evidence>
<dbReference type="Gene3D" id="4.10.240.10">
    <property type="entry name" value="Zn(2)-C6 fungal-type DNA-binding domain"/>
    <property type="match status" value="1"/>
</dbReference>
<dbReference type="PROSITE" id="PS50048">
    <property type="entry name" value="ZN2_CY6_FUNGAL_2"/>
    <property type="match status" value="1"/>
</dbReference>
<feature type="compositionally biased region" description="Polar residues" evidence="8">
    <location>
        <begin position="189"/>
        <end position="201"/>
    </location>
</feature>
<evidence type="ECO:0000256" key="7">
    <source>
        <dbReference type="ARBA" id="ARBA00023242"/>
    </source>
</evidence>
<keyword evidence="11" id="KW-1185">Reference proteome</keyword>
<feature type="region of interest" description="Disordered" evidence="8">
    <location>
        <begin position="83"/>
        <end position="201"/>
    </location>
</feature>
<protein>
    <recommendedName>
        <fullName evidence="9">Zn(2)-C6 fungal-type domain-containing protein</fullName>
    </recommendedName>
</protein>
<feature type="compositionally biased region" description="Polar residues" evidence="8">
    <location>
        <begin position="7"/>
        <end position="16"/>
    </location>
</feature>
<dbReference type="InterPro" id="IPR052202">
    <property type="entry name" value="Yeast_MetPath_Reg"/>
</dbReference>
<feature type="region of interest" description="Disordered" evidence="8">
    <location>
        <begin position="1"/>
        <end position="21"/>
    </location>
</feature>
<keyword evidence="7" id="KW-0539">Nucleus</keyword>
<keyword evidence="4" id="KW-0805">Transcription regulation</keyword>
<dbReference type="OrthoDB" id="3364175at2759"/>
<evidence type="ECO:0000256" key="5">
    <source>
        <dbReference type="ARBA" id="ARBA00023125"/>
    </source>
</evidence>
<gene>
    <name evidence="10" type="ORF">FFLO_05691</name>
</gene>
<dbReference type="AlphaFoldDB" id="A0A8K0NMY4"/>
<feature type="compositionally biased region" description="Basic residues" evidence="8">
    <location>
        <begin position="117"/>
        <end position="126"/>
    </location>
</feature>
<dbReference type="GO" id="GO:0045944">
    <property type="term" value="P:positive regulation of transcription by RNA polymerase II"/>
    <property type="evidence" value="ECO:0007669"/>
    <property type="project" value="TreeGrafter"/>
</dbReference>
<dbReference type="PANTHER" id="PTHR47782:SF1">
    <property type="entry name" value="PYRIMIDINE PATHWAY REGULATORY PROTEIN 1"/>
    <property type="match status" value="1"/>
</dbReference>
<dbReference type="PROSITE" id="PS00463">
    <property type="entry name" value="ZN2_CY6_FUNGAL_1"/>
    <property type="match status" value="1"/>
</dbReference>
<dbReference type="CDD" id="cd12148">
    <property type="entry name" value="fungal_TF_MHR"/>
    <property type="match status" value="1"/>
</dbReference>
<evidence type="ECO:0000313" key="10">
    <source>
        <dbReference type="EMBL" id="KAG7529376.1"/>
    </source>
</evidence>
<evidence type="ECO:0000256" key="3">
    <source>
        <dbReference type="ARBA" id="ARBA00022833"/>
    </source>
</evidence>
<dbReference type="Pfam" id="PF04082">
    <property type="entry name" value="Fungal_trans"/>
    <property type="match status" value="1"/>
</dbReference>
<feature type="compositionally biased region" description="Basic and acidic residues" evidence="8">
    <location>
        <begin position="92"/>
        <end position="104"/>
    </location>
</feature>
<accession>A0A8K0NMY4</accession>
<keyword evidence="5" id="KW-0238">DNA-binding</keyword>
<dbReference type="Proteomes" id="UP000812966">
    <property type="component" value="Unassembled WGS sequence"/>
</dbReference>